<accession>A0A4Y9YYM7</accession>
<gene>
    <name evidence="1" type="ORF">EVG20_g4308</name>
</gene>
<keyword evidence="2" id="KW-1185">Reference proteome</keyword>
<evidence type="ECO:0000313" key="1">
    <source>
        <dbReference type="EMBL" id="TFY66768.1"/>
    </source>
</evidence>
<comment type="caution">
    <text evidence="1">The sequence shown here is derived from an EMBL/GenBank/DDBJ whole genome shotgun (WGS) entry which is preliminary data.</text>
</comment>
<evidence type="ECO:0000313" key="2">
    <source>
        <dbReference type="Proteomes" id="UP000298327"/>
    </source>
</evidence>
<organism evidence="1 2">
    <name type="scientific">Dentipellis fragilis</name>
    <dbReference type="NCBI Taxonomy" id="205917"/>
    <lineage>
        <taxon>Eukaryota</taxon>
        <taxon>Fungi</taxon>
        <taxon>Dikarya</taxon>
        <taxon>Basidiomycota</taxon>
        <taxon>Agaricomycotina</taxon>
        <taxon>Agaricomycetes</taxon>
        <taxon>Russulales</taxon>
        <taxon>Hericiaceae</taxon>
        <taxon>Dentipellis</taxon>
    </lineage>
</organism>
<dbReference type="EMBL" id="SEOQ01000219">
    <property type="protein sequence ID" value="TFY66768.1"/>
    <property type="molecule type" value="Genomic_DNA"/>
</dbReference>
<protein>
    <submittedName>
        <fullName evidence="1">Uncharacterized protein</fullName>
    </submittedName>
</protein>
<name>A0A4Y9YYM7_9AGAM</name>
<proteinExistence type="predicted"/>
<sequence>MADSESLEIKIRAQNQKASRERLRAPARLKRRTSGQETCCGKEAQEGLKADLFAVLALVAKALASNHRLKLRLMIIACAHSRELEDLVVSSAVCSHSLKTVTAGDVAVVATGPCAMKLRRSRARAEAFRKSGDGPAYIPSGLADQHCGLPFELLIDGEQDTKFVLF</sequence>
<dbReference type="AlphaFoldDB" id="A0A4Y9YYM7"/>
<reference evidence="1 2" key="1">
    <citation type="submission" date="2019-02" db="EMBL/GenBank/DDBJ databases">
        <title>Genome sequencing of the rare red list fungi Dentipellis fragilis.</title>
        <authorList>
            <person name="Buettner E."/>
            <person name="Kellner H."/>
        </authorList>
    </citation>
    <scope>NUCLEOTIDE SEQUENCE [LARGE SCALE GENOMIC DNA]</scope>
    <source>
        <strain evidence="1 2">DSM 105465</strain>
    </source>
</reference>
<dbReference type="Proteomes" id="UP000298327">
    <property type="component" value="Unassembled WGS sequence"/>
</dbReference>